<dbReference type="Proteomes" id="UP000249590">
    <property type="component" value="Unassembled WGS sequence"/>
</dbReference>
<dbReference type="AlphaFoldDB" id="A0A8B2NQM0"/>
<organism evidence="2 3">
    <name type="scientific">Acuticoccus sediminis</name>
    <dbReference type="NCBI Taxonomy" id="2184697"/>
    <lineage>
        <taxon>Bacteria</taxon>
        <taxon>Pseudomonadati</taxon>
        <taxon>Pseudomonadota</taxon>
        <taxon>Alphaproteobacteria</taxon>
        <taxon>Hyphomicrobiales</taxon>
        <taxon>Amorphaceae</taxon>
        <taxon>Acuticoccus</taxon>
    </lineage>
</organism>
<evidence type="ECO:0000313" key="2">
    <source>
        <dbReference type="EMBL" id="RAH99311.1"/>
    </source>
</evidence>
<keyword evidence="3" id="KW-1185">Reference proteome</keyword>
<dbReference type="RefSeq" id="WP_111349444.1">
    <property type="nucleotide sequence ID" value="NZ_QHHQ01000005.1"/>
</dbReference>
<feature type="chain" id="PRO_5032286021" evidence="1">
    <location>
        <begin position="26"/>
        <end position="112"/>
    </location>
</feature>
<protein>
    <submittedName>
        <fullName evidence="2">Uncharacterized protein</fullName>
    </submittedName>
</protein>
<accession>A0A8B2NQM0</accession>
<dbReference type="EMBL" id="QHHQ01000005">
    <property type="protein sequence ID" value="RAH99311.1"/>
    <property type="molecule type" value="Genomic_DNA"/>
</dbReference>
<evidence type="ECO:0000313" key="3">
    <source>
        <dbReference type="Proteomes" id="UP000249590"/>
    </source>
</evidence>
<comment type="caution">
    <text evidence="2">The sequence shown here is derived from an EMBL/GenBank/DDBJ whole genome shotgun (WGS) entry which is preliminary data.</text>
</comment>
<name>A0A8B2NQM0_9HYPH</name>
<keyword evidence="1" id="KW-0732">Signal</keyword>
<feature type="signal peptide" evidence="1">
    <location>
        <begin position="1"/>
        <end position="25"/>
    </location>
</feature>
<gene>
    <name evidence="2" type="ORF">DLJ53_22500</name>
</gene>
<reference evidence="2 3" key="1">
    <citation type="submission" date="2018-05" db="EMBL/GenBank/DDBJ databases">
        <title>Acuticoccus sediminis sp. nov., isolated from deep-sea sediment of Indian Ocean.</title>
        <authorList>
            <person name="Liu X."/>
            <person name="Lai Q."/>
            <person name="Du Y."/>
            <person name="Sun F."/>
            <person name="Zhang X."/>
            <person name="Wang S."/>
            <person name="Shao Z."/>
        </authorList>
    </citation>
    <scope>NUCLEOTIDE SEQUENCE [LARGE SCALE GENOMIC DNA]</scope>
    <source>
        <strain evidence="2 3">PTG4-2</strain>
    </source>
</reference>
<proteinExistence type="predicted"/>
<sequence>MSIKSVLIATVVGFGTIAGANVASAAPLGAPVVKAEAAVTQVGFHHKSGHHGHHGYNTGYGYVYGHGYGHGYKTHYYAQPYKRCYQEKVRVWSDHYHDWVYTYETVCYNQYH</sequence>
<evidence type="ECO:0000256" key="1">
    <source>
        <dbReference type="SAM" id="SignalP"/>
    </source>
</evidence>